<accession>A0A848J2V1</accession>
<sequence length="1343" mass="155112">MSEFTRKPKKSPEISNNYNFEEDDWSDYPYFNENGEVNVNNIPFEGGHIEKDPYKILDSLSGETQNETEDPVTAKAEKLIKMYGSDYNRLAVALNIQIPQDYELLRRVFELLAEDRWVKYFEESNINIRALLANEIISQLKVDELLKCEHRTLMFLYNILRETNFSEYKRTKRNPGMETKSTHYFSFQLLHEILFFDNVRRSFAESEKVISDDKEAEASEKLSRQRKYLDNIRNSEISSATPGGENGLNEIMNGNIMLPGSESDHLYFALSCGSLLKVEDSFFLLANEGSTLEDVAYFFSLDLEWLFEQNRFMINNVDDPIPENAVLVLGKYQFYEKYPYYLKQGNQYIEVKVDDQILNRPLSVSNKIILNQLLNTNWKDSSDLENILQFLENEIKGNPYALIPIKKKYFEEKGITIEDELYNIEEEYFNWNVSTILKLRKLIILNVSDESYEQEIVNQQQQLLQEGENAEVTTIHANLWNDLTISELSTRAKEALNAKTVDKRTFFQALFNLNGNADNIKLFLNEYPEIVNDLKRVLLQYNNLHYSDYQSALKYLDFDIYDDELMVKATEIDTLARQDFNEIDYNTIFGEGKLIVRKHKSGGFKDYYYTIPPFAPEQTENDKLTTVTNYLCIGKDELRAANYWNAIDSSGMIHRDDAKYSISEFPKVKVPANALHGKPHIQISDERVSYVGVTDYSKDYASGKDIELEDSDFKPEILESHLRNLFTLGKVNGLTSTSQTLKIKLKGSLYLVVYLGVSAEEEFKSSMTEGGMISASLDLSLKGNVGVEGVGEISTTFKNESFSTPLYEGVDFFLVNVIHQITNFLLDNGEYIPEFQTYWDKGKNRDLLAAGYYKPESIGSASAKARISDKESNHSGTFSADASQSNYKHYSGKRVFDDRSDPEKVREVSSDFMKEQGGKNYVVQLSANDLVTIQFLRTGSSKNIDLLGNYINVVFNINVSNFTSLLKSMMEAESFTEGDGLVKRLEKYFRNNTAGELVEDLKRSVTEYAEAFVSTMRSPDKMTIENIAGYDVEIQEGIVNRALRKFNKNFKNTEMKLPENPKDPKNDLTEQKLEFEGDANVKFDMLYDLSERTFSRTRIFSGAKLKVNYSSQIGIVAVSAKLETEVDGAIEGLVYERPGTNTLKYISMQYNKFMNEADVGHEKLLRDSMYSEAQKARLESGDPDKEKEIIEKYWKEYEHRRNSKNDKYYSNDKWEKYKSNYNDEVKELFANFLKPIVETVQKKVKNHNIQFADPLVYWTEINDLMTIDAGEADRFTGYDNAYEFLTKEFKINDRVLSGQNSSGLSKDMASGERLNLFDSLILFNLYKKHQKHEWDYYHYENEK</sequence>
<gene>
    <name evidence="1" type="ORF">HH304_15615</name>
</gene>
<dbReference type="EMBL" id="JABBNU010000010">
    <property type="protein sequence ID" value="NMM49835.1"/>
    <property type="molecule type" value="Genomic_DNA"/>
</dbReference>
<organism evidence="1 2">
    <name type="scientific">Marinigracilibium pacificum</name>
    <dbReference type="NCBI Taxonomy" id="2729599"/>
    <lineage>
        <taxon>Bacteria</taxon>
        <taxon>Pseudomonadati</taxon>
        <taxon>Bacteroidota</taxon>
        <taxon>Cytophagia</taxon>
        <taxon>Cytophagales</taxon>
        <taxon>Flammeovirgaceae</taxon>
        <taxon>Marinigracilibium</taxon>
    </lineage>
</organism>
<proteinExistence type="predicted"/>
<dbReference type="RefSeq" id="WP_169683339.1">
    <property type="nucleotide sequence ID" value="NZ_JABBNU010000010.1"/>
</dbReference>
<protein>
    <submittedName>
        <fullName evidence="1">Uncharacterized protein</fullName>
    </submittedName>
</protein>
<evidence type="ECO:0000313" key="2">
    <source>
        <dbReference type="Proteomes" id="UP000559010"/>
    </source>
</evidence>
<reference evidence="1 2" key="1">
    <citation type="submission" date="2020-04" db="EMBL/GenBank/DDBJ databases">
        <title>Flammeovirgaceae bacterium KN852 isolated from deep sea.</title>
        <authorList>
            <person name="Zhang D.-C."/>
        </authorList>
    </citation>
    <scope>NUCLEOTIDE SEQUENCE [LARGE SCALE GENOMIC DNA]</scope>
    <source>
        <strain evidence="1 2">KN852</strain>
    </source>
</reference>
<name>A0A848J2V1_9BACT</name>
<keyword evidence="2" id="KW-1185">Reference proteome</keyword>
<dbReference type="Proteomes" id="UP000559010">
    <property type="component" value="Unassembled WGS sequence"/>
</dbReference>
<evidence type="ECO:0000313" key="1">
    <source>
        <dbReference type="EMBL" id="NMM49835.1"/>
    </source>
</evidence>
<comment type="caution">
    <text evidence="1">The sequence shown here is derived from an EMBL/GenBank/DDBJ whole genome shotgun (WGS) entry which is preliminary data.</text>
</comment>